<dbReference type="SUPFAM" id="SSF56601">
    <property type="entry name" value="beta-lactamase/transpeptidase-like"/>
    <property type="match status" value="1"/>
</dbReference>
<dbReference type="Gene3D" id="3.40.710.10">
    <property type="entry name" value="DD-peptidase/beta-lactamase superfamily"/>
    <property type="match status" value="1"/>
</dbReference>
<dbReference type="PANTHER" id="PTHR43283:SF14">
    <property type="entry name" value="BLL8153 PROTEIN"/>
    <property type="match status" value="1"/>
</dbReference>
<sequence length="426" mass="47534">MLRPLPRHHCGSVKAVVALALTLLPWLGMAAPDEDRLGRALGYPVGTAHNWFWQESVRVGSFTHQAEIRGLVRGKPNAMAPAPMPLALPRAAQEPAFRWRIDGQELGVEDYLARQRVMGLLVLKDGEIQLERYQYERGPEHRFLSNSMSKSLVSLAVGLALQEGYLRSLDDRADSYAPRLAGTLYGETTVRNLLRMASGARFEERYDGQDDLARFGAAVHRGDLESAAAVVSERVAPQGQRFNYASAETPMLAAVLRGATGLSLSEYLQSRLWQPMGAESTAYWWSDRSGLEAAGGNFNATLRDYARLGWLLANDGRRPDTGVQVLPRDYLLEATDWRRHPLVFQPGRATPYFGYGYQFWTFPGQARRFALLGVFGQMIFVDPQLRLVMVHTAVNATPRAGQTSMGREADALWRGLVSHYGGRWDR</sequence>
<dbReference type="InterPro" id="IPR012338">
    <property type="entry name" value="Beta-lactam/transpept-like"/>
</dbReference>
<keyword evidence="3" id="KW-1185">Reference proteome</keyword>
<gene>
    <name evidence="2" type="ORF">DFR39_11443</name>
</gene>
<dbReference type="Pfam" id="PF00144">
    <property type="entry name" value="Beta-lactamase"/>
    <property type="match status" value="1"/>
</dbReference>
<dbReference type="InterPro" id="IPR050789">
    <property type="entry name" value="Diverse_Enzym_Activities"/>
</dbReference>
<organism evidence="2 3">
    <name type="scientific">Roseateles asaccharophilus</name>
    <dbReference type="NCBI Taxonomy" id="582607"/>
    <lineage>
        <taxon>Bacteria</taxon>
        <taxon>Pseudomonadati</taxon>
        <taxon>Pseudomonadota</taxon>
        <taxon>Betaproteobacteria</taxon>
        <taxon>Burkholderiales</taxon>
        <taxon>Sphaerotilaceae</taxon>
        <taxon>Roseateles</taxon>
    </lineage>
</organism>
<evidence type="ECO:0000259" key="1">
    <source>
        <dbReference type="Pfam" id="PF00144"/>
    </source>
</evidence>
<proteinExistence type="predicted"/>
<dbReference type="InterPro" id="IPR001466">
    <property type="entry name" value="Beta-lactam-related"/>
</dbReference>
<dbReference type="EMBL" id="SNXE01000014">
    <property type="protein sequence ID" value="TDP04554.1"/>
    <property type="molecule type" value="Genomic_DNA"/>
</dbReference>
<dbReference type="PANTHER" id="PTHR43283">
    <property type="entry name" value="BETA-LACTAMASE-RELATED"/>
    <property type="match status" value="1"/>
</dbReference>
<dbReference type="Proteomes" id="UP000295357">
    <property type="component" value="Unassembled WGS sequence"/>
</dbReference>
<protein>
    <submittedName>
        <fullName evidence="2">CubicO group peptidase (Beta-lactamase class C family)</fullName>
    </submittedName>
</protein>
<comment type="caution">
    <text evidence="2">The sequence shown here is derived from an EMBL/GenBank/DDBJ whole genome shotgun (WGS) entry which is preliminary data.</text>
</comment>
<dbReference type="AlphaFoldDB" id="A0A4R6MRB6"/>
<name>A0A4R6MRB6_9BURK</name>
<accession>A0A4R6MRB6</accession>
<evidence type="ECO:0000313" key="2">
    <source>
        <dbReference type="EMBL" id="TDP04554.1"/>
    </source>
</evidence>
<feature type="domain" description="Beta-lactamase-related" evidence="1">
    <location>
        <begin position="116"/>
        <end position="391"/>
    </location>
</feature>
<dbReference type="OrthoDB" id="9814204at2"/>
<reference evidence="2 3" key="1">
    <citation type="submission" date="2019-03" db="EMBL/GenBank/DDBJ databases">
        <title>Genomic Encyclopedia of Type Strains, Phase IV (KMG-IV): sequencing the most valuable type-strain genomes for metagenomic binning, comparative biology and taxonomic classification.</title>
        <authorList>
            <person name="Goeker M."/>
        </authorList>
    </citation>
    <scope>NUCLEOTIDE SEQUENCE [LARGE SCALE GENOMIC DNA]</scope>
    <source>
        <strain evidence="2 3">DSM 25082</strain>
    </source>
</reference>
<evidence type="ECO:0000313" key="3">
    <source>
        <dbReference type="Proteomes" id="UP000295357"/>
    </source>
</evidence>